<keyword evidence="11 16" id="KW-0067">ATP-binding</keyword>
<evidence type="ECO:0000256" key="8">
    <source>
        <dbReference type="ARBA" id="ARBA00022679"/>
    </source>
</evidence>
<dbReference type="InterPro" id="IPR043129">
    <property type="entry name" value="ATPase_NBD"/>
</dbReference>
<dbReference type="UniPathway" id="UPA00241">
    <property type="reaction ID" value="UER00352"/>
</dbReference>
<dbReference type="RefSeq" id="WP_142942580.1">
    <property type="nucleotide sequence ID" value="NZ_VIKR01000003.1"/>
</dbReference>
<feature type="binding site" evidence="16">
    <location>
        <begin position="98"/>
        <end position="101"/>
    </location>
    <ligand>
        <name>substrate</name>
    </ligand>
</feature>
<name>A0A545T9I2_9GAMM</name>
<dbReference type="GO" id="GO:0004594">
    <property type="term" value="F:pantothenate kinase activity"/>
    <property type="evidence" value="ECO:0007669"/>
    <property type="project" value="UniProtKB-UniRule"/>
</dbReference>
<evidence type="ECO:0000313" key="18">
    <source>
        <dbReference type="Proteomes" id="UP000317839"/>
    </source>
</evidence>
<dbReference type="GO" id="GO:0005737">
    <property type="term" value="C:cytoplasm"/>
    <property type="evidence" value="ECO:0007669"/>
    <property type="project" value="UniProtKB-SubCell"/>
</dbReference>
<dbReference type="CDD" id="cd24015">
    <property type="entry name" value="ASKHA_NBD_PanK-III"/>
    <property type="match status" value="1"/>
</dbReference>
<dbReference type="HAMAP" id="MF_01274">
    <property type="entry name" value="Pantothen_kinase_3"/>
    <property type="match status" value="1"/>
</dbReference>
<protein>
    <recommendedName>
        <fullName evidence="15 16">Type III pantothenate kinase</fullName>
        <ecNumber evidence="6 16">2.7.1.33</ecNumber>
    </recommendedName>
    <alternativeName>
        <fullName evidence="16">PanK-III</fullName>
    </alternativeName>
    <alternativeName>
        <fullName evidence="16">Pantothenic acid kinase</fullName>
    </alternativeName>
</protein>
<dbReference type="PANTHER" id="PTHR34265">
    <property type="entry name" value="TYPE III PANTOTHENATE KINASE"/>
    <property type="match status" value="1"/>
</dbReference>
<dbReference type="GO" id="GO:0005524">
    <property type="term" value="F:ATP binding"/>
    <property type="evidence" value="ECO:0007669"/>
    <property type="project" value="UniProtKB-UniRule"/>
</dbReference>
<comment type="pathway">
    <text evidence="4 16">Cofactor biosynthesis; coenzyme A biosynthesis; CoA from (R)-pantothenate: step 1/5.</text>
</comment>
<dbReference type="InterPro" id="IPR004619">
    <property type="entry name" value="Type_III_PanK"/>
</dbReference>
<comment type="function">
    <text evidence="16">Catalyzes the phosphorylation of pantothenate (Pan), the first step in CoA biosynthesis.</text>
</comment>
<dbReference type="PANTHER" id="PTHR34265:SF1">
    <property type="entry name" value="TYPE III PANTOTHENATE KINASE"/>
    <property type="match status" value="1"/>
</dbReference>
<feature type="binding site" evidence="16">
    <location>
        <position position="91"/>
    </location>
    <ligand>
        <name>substrate</name>
    </ligand>
</feature>
<dbReference type="GO" id="GO:0015937">
    <property type="term" value="P:coenzyme A biosynthetic process"/>
    <property type="evidence" value="ECO:0007669"/>
    <property type="project" value="UniProtKB-UniRule"/>
</dbReference>
<comment type="subunit">
    <text evidence="5 16">Homodimer.</text>
</comment>
<dbReference type="OrthoDB" id="9781305at2"/>
<evidence type="ECO:0000256" key="1">
    <source>
        <dbReference type="ARBA" id="ARBA00001206"/>
    </source>
</evidence>
<dbReference type="AlphaFoldDB" id="A0A545T9I2"/>
<evidence type="ECO:0000256" key="15">
    <source>
        <dbReference type="ARBA" id="ARBA00040883"/>
    </source>
</evidence>
<accession>A0A545T9I2</accession>
<evidence type="ECO:0000256" key="16">
    <source>
        <dbReference type="HAMAP-Rule" id="MF_01274"/>
    </source>
</evidence>
<dbReference type="Proteomes" id="UP000317839">
    <property type="component" value="Unassembled WGS sequence"/>
</dbReference>
<evidence type="ECO:0000256" key="13">
    <source>
        <dbReference type="ARBA" id="ARBA00022993"/>
    </source>
</evidence>
<evidence type="ECO:0000256" key="2">
    <source>
        <dbReference type="ARBA" id="ARBA00001958"/>
    </source>
</evidence>
<organism evidence="17 18">
    <name type="scientific">Aliikangiella marina</name>
    <dbReference type="NCBI Taxonomy" id="1712262"/>
    <lineage>
        <taxon>Bacteria</taxon>
        <taxon>Pseudomonadati</taxon>
        <taxon>Pseudomonadota</taxon>
        <taxon>Gammaproteobacteria</taxon>
        <taxon>Oceanospirillales</taxon>
        <taxon>Pleioneaceae</taxon>
        <taxon>Aliikangiella</taxon>
    </lineage>
</organism>
<keyword evidence="7 16" id="KW-0963">Cytoplasm</keyword>
<comment type="cofactor">
    <cofactor evidence="16">
        <name>NH4(+)</name>
        <dbReference type="ChEBI" id="CHEBI:28938"/>
    </cofactor>
    <cofactor evidence="16">
        <name>K(+)</name>
        <dbReference type="ChEBI" id="CHEBI:29103"/>
    </cofactor>
    <text evidence="16">A monovalent cation. Ammonium or potassium.</text>
</comment>
<reference evidence="17 18" key="1">
    <citation type="submission" date="2019-06" db="EMBL/GenBank/DDBJ databases">
        <title>Draft genome of Aliikangiella marina GYP-15.</title>
        <authorList>
            <person name="Wang G."/>
        </authorList>
    </citation>
    <scope>NUCLEOTIDE SEQUENCE [LARGE SCALE GENOMIC DNA]</scope>
    <source>
        <strain evidence="17 18">GYP-15</strain>
    </source>
</reference>
<keyword evidence="10 16" id="KW-0418">Kinase</keyword>
<keyword evidence="12 16" id="KW-0630">Potassium</keyword>
<dbReference type="Pfam" id="PF03309">
    <property type="entry name" value="Pan_kinase"/>
    <property type="match status" value="1"/>
</dbReference>
<keyword evidence="13 16" id="KW-0173">Coenzyme A biosynthesis</keyword>
<comment type="caution">
    <text evidence="17">The sequence shown here is derived from an EMBL/GenBank/DDBJ whole genome shotgun (WGS) entry which is preliminary data.</text>
</comment>
<comment type="similarity">
    <text evidence="14 16">Belongs to the type III pantothenate kinase family.</text>
</comment>
<dbReference type="EMBL" id="VIKR01000003">
    <property type="protein sequence ID" value="TQV73872.1"/>
    <property type="molecule type" value="Genomic_DNA"/>
</dbReference>
<comment type="subcellular location">
    <subcellularLocation>
        <location evidence="3 16">Cytoplasm</location>
    </subcellularLocation>
</comment>
<feature type="binding site" evidence="16">
    <location>
        <begin position="6"/>
        <end position="13"/>
    </location>
    <ligand>
        <name>ATP</name>
        <dbReference type="ChEBI" id="CHEBI:30616"/>
    </ligand>
</feature>
<evidence type="ECO:0000313" key="17">
    <source>
        <dbReference type="EMBL" id="TQV73872.1"/>
    </source>
</evidence>
<evidence type="ECO:0000256" key="6">
    <source>
        <dbReference type="ARBA" id="ARBA00012102"/>
    </source>
</evidence>
<proteinExistence type="inferred from homology"/>
<evidence type="ECO:0000256" key="4">
    <source>
        <dbReference type="ARBA" id="ARBA00005225"/>
    </source>
</evidence>
<evidence type="ECO:0000256" key="14">
    <source>
        <dbReference type="ARBA" id="ARBA00038036"/>
    </source>
</evidence>
<dbReference type="Gene3D" id="3.30.420.40">
    <property type="match status" value="2"/>
</dbReference>
<evidence type="ECO:0000256" key="7">
    <source>
        <dbReference type="ARBA" id="ARBA00022490"/>
    </source>
</evidence>
<evidence type="ECO:0000256" key="10">
    <source>
        <dbReference type="ARBA" id="ARBA00022777"/>
    </source>
</evidence>
<evidence type="ECO:0000256" key="9">
    <source>
        <dbReference type="ARBA" id="ARBA00022741"/>
    </source>
</evidence>
<comment type="catalytic activity">
    <reaction evidence="1 16">
        <text>(R)-pantothenate + ATP = (R)-4'-phosphopantothenate + ADP + H(+)</text>
        <dbReference type="Rhea" id="RHEA:16373"/>
        <dbReference type="ChEBI" id="CHEBI:10986"/>
        <dbReference type="ChEBI" id="CHEBI:15378"/>
        <dbReference type="ChEBI" id="CHEBI:29032"/>
        <dbReference type="ChEBI" id="CHEBI:30616"/>
        <dbReference type="ChEBI" id="CHEBI:456216"/>
        <dbReference type="EC" id="2.7.1.33"/>
    </reaction>
</comment>
<sequence length="244" mass="27398">MVLLIDWGNTRLKWMKIDHLELAQVRAAKVNITDNWQEHTEIWASPIEAIFIASVRNDQDNQALSGHLLNYCDRIHFAKTEQIACGVENSYSDPETMGVDRWMGVIAAAAPEENIAVVSIGSAITLDVIQSAQHMGGHIVPGRRLMLESLNTTGRVRPLMNTQDDESFHLGQTTNDCVNAGINSMIEGYLRHIINQTKIEYQVSRFIFAGGGGKYWQQRLNSGTDQMEYSESLVFEGLVKRYSV</sequence>
<keyword evidence="18" id="KW-1185">Reference proteome</keyword>
<comment type="caution">
    <text evidence="16">Lacks conserved residue(s) required for the propagation of feature annotation.</text>
</comment>
<evidence type="ECO:0000256" key="11">
    <source>
        <dbReference type="ARBA" id="ARBA00022840"/>
    </source>
</evidence>
<comment type="cofactor">
    <cofactor evidence="2">
        <name>K(+)</name>
        <dbReference type="ChEBI" id="CHEBI:29103"/>
    </cofactor>
</comment>
<keyword evidence="8 16" id="KW-0808">Transferase</keyword>
<dbReference type="NCBIfam" id="TIGR00671">
    <property type="entry name" value="baf"/>
    <property type="match status" value="1"/>
</dbReference>
<dbReference type="EC" id="2.7.1.33" evidence="6 16"/>
<evidence type="ECO:0000256" key="3">
    <source>
        <dbReference type="ARBA" id="ARBA00004496"/>
    </source>
</evidence>
<feature type="binding site" evidence="16">
    <location>
        <position position="174"/>
    </location>
    <ligand>
        <name>substrate</name>
    </ligand>
</feature>
<gene>
    <name evidence="16" type="primary">coaX</name>
    <name evidence="17" type="ORF">FLL45_13465</name>
</gene>
<evidence type="ECO:0000256" key="12">
    <source>
        <dbReference type="ARBA" id="ARBA00022958"/>
    </source>
</evidence>
<dbReference type="SUPFAM" id="SSF53067">
    <property type="entry name" value="Actin-like ATPase domain"/>
    <property type="match status" value="2"/>
</dbReference>
<keyword evidence="9 16" id="KW-0547">Nucleotide-binding</keyword>
<feature type="active site" description="Proton acceptor" evidence="16">
    <location>
        <position position="100"/>
    </location>
</feature>
<feature type="binding site" evidence="16">
    <location>
        <position position="122"/>
    </location>
    <ligand>
        <name>ATP</name>
        <dbReference type="ChEBI" id="CHEBI:30616"/>
    </ligand>
</feature>
<evidence type="ECO:0000256" key="5">
    <source>
        <dbReference type="ARBA" id="ARBA00011738"/>
    </source>
</evidence>